<dbReference type="PhylomeDB" id="B3NFC0"/>
<keyword evidence="5" id="KW-1185">Reference proteome</keyword>
<dbReference type="Pfam" id="PF11018">
    <property type="entry name" value="Cuticle_3"/>
    <property type="match status" value="1"/>
</dbReference>
<dbReference type="GO" id="GO:0042302">
    <property type="term" value="F:structural constituent of cuticle"/>
    <property type="evidence" value="ECO:0007669"/>
    <property type="project" value="UniProtKB-KW"/>
</dbReference>
<gene>
    <name evidence="4" type="primary">Dere\GG14433</name>
    <name evidence="4" type="synonym">dere_GLEANR_14603</name>
    <name evidence="4" type="synonym">GG14433</name>
    <name evidence="4" type="ORF">Dere_GG14433</name>
</gene>
<dbReference type="AlphaFoldDB" id="B3NFC0"/>
<feature type="chain" id="PRO_5002792203" description="Pupal cuticle protein C1B" evidence="3">
    <location>
        <begin position="19"/>
        <end position="275"/>
    </location>
</feature>
<reference evidence="4 5" key="1">
    <citation type="journal article" date="2007" name="Nature">
        <title>Evolution of genes and genomes on the Drosophila phylogeny.</title>
        <authorList>
            <consortium name="Drosophila 12 Genomes Consortium"/>
            <person name="Clark A.G."/>
            <person name="Eisen M.B."/>
            <person name="Smith D.R."/>
            <person name="Bergman C.M."/>
            <person name="Oliver B."/>
            <person name="Markow T.A."/>
            <person name="Kaufman T.C."/>
            <person name="Kellis M."/>
            <person name="Gelbart W."/>
            <person name="Iyer V.N."/>
            <person name="Pollard D.A."/>
            <person name="Sackton T.B."/>
            <person name="Larracuente A.M."/>
            <person name="Singh N.D."/>
            <person name="Abad J.P."/>
            <person name="Abt D.N."/>
            <person name="Adryan B."/>
            <person name="Aguade M."/>
            <person name="Akashi H."/>
            <person name="Anderson W.W."/>
            <person name="Aquadro C.F."/>
            <person name="Ardell D.H."/>
            <person name="Arguello R."/>
            <person name="Artieri C.G."/>
            <person name="Barbash D.A."/>
            <person name="Barker D."/>
            <person name="Barsanti P."/>
            <person name="Batterham P."/>
            <person name="Batzoglou S."/>
            <person name="Begun D."/>
            <person name="Bhutkar A."/>
            <person name="Blanco E."/>
            <person name="Bosak S.A."/>
            <person name="Bradley R.K."/>
            <person name="Brand A.D."/>
            <person name="Brent M.R."/>
            <person name="Brooks A.N."/>
            <person name="Brown R.H."/>
            <person name="Butlin R.K."/>
            <person name="Caggese C."/>
            <person name="Calvi B.R."/>
            <person name="Bernardo de Carvalho A."/>
            <person name="Caspi A."/>
            <person name="Castrezana S."/>
            <person name="Celniker S.E."/>
            <person name="Chang J.L."/>
            <person name="Chapple C."/>
            <person name="Chatterji S."/>
            <person name="Chinwalla A."/>
            <person name="Civetta A."/>
            <person name="Clifton S.W."/>
            <person name="Comeron J.M."/>
            <person name="Costello J.C."/>
            <person name="Coyne J.A."/>
            <person name="Daub J."/>
            <person name="David R.G."/>
            <person name="Delcher A.L."/>
            <person name="Delehaunty K."/>
            <person name="Do C.B."/>
            <person name="Ebling H."/>
            <person name="Edwards K."/>
            <person name="Eickbush T."/>
            <person name="Evans J.D."/>
            <person name="Filipski A."/>
            <person name="Findeiss S."/>
            <person name="Freyhult E."/>
            <person name="Fulton L."/>
            <person name="Fulton R."/>
            <person name="Garcia A.C."/>
            <person name="Gardiner A."/>
            <person name="Garfield D.A."/>
            <person name="Garvin B.E."/>
            <person name="Gibson G."/>
            <person name="Gilbert D."/>
            <person name="Gnerre S."/>
            <person name="Godfrey J."/>
            <person name="Good R."/>
            <person name="Gotea V."/>
            <person name="Gravely B."/>
            <person name="Greenberg A.J."/>
            <person name="Griffiths-Jones S."/>
            <person name="Gross S."/>
            <person name="Guigo R."/>
            <person name="Gustafson E.A."/>
            <person name="Haerty W."/>
            <person name="Hahn M.W."/>
            <person name="Halligan D.L."/>
            <person name="Halpern A.L."/>
            <person name="Halter G.M."/>
            <person name="Han M.V."/>
            <person name="Heger A."/>
            <person name="Hillier L."/>
            <person name="Hinrichs A.S."/>
            <person name="Holmes I."/>
            <person name="Hoskins R.A."/>
            <person name="Hubisz M.J."/>
            <person name="Hultmark D."/>
            <person name="Huntley M.A."/>
            <person name="Jaffe D.B."/>
            <person name="Jagadeeshan S."/>
            <person name="Jeck W.R."/>
            <person name="Johnson J."/>
            <person name="Jones C.D."/>
            <person name="Jordan W.C."/>
            <person name="Karpen G.H."/>
            <person name="Kataoka E."/>
            <person name="Keightley P.D."/>
            <person name="Kheradpour P."/>
            <person name="Kirkness E.F."/>
            <person name="Koerich L.B."/>
            <person name="Kristiansen K."/>
            <person name="Kudrna D."/>
            <person name="Kulathinal R.J."/>
            <person name="Kumar S."/>
            <person name="Kwok R."/>
            <person name="Lander E."/>
            <person name="Langley C.H."/>
            <person name="Lapoint R."/>
            <person name="Lazzaro B.P."/>
            <person name="Lee S.J."/>
            <person name="Levesque L."/>
            <person name="Li R."/>
            <person name="Lin C.F."/>
            <person name="Lin M.F."/>
            <person name="Lindblad-Toh K."/>
            <person name="Llopart A."/>
            <person name="Long M."/>
            <person name="Low L."/>
            <person name="Lozovsky E."/>
            <person name="Lu J."/>
            <person name="Luo M."/>
            <person name="Machado C.A."/>
            <person name="Makalowski W."/>
            <person name="Marzo M."/>
            <person name="Matsuda M."/>
            <person name="Matzkin L."/>
            <person name="McAllister B."/>
            <person name="McBride C.S."/>
            <person name="McKernan B."/>
            <person name="McKernan K."/>
            <person name="Mendez-Lago M."/>
            <person name="Minx P."/>
            <person name="Mollenhauer M.U."/>
            <person name="Montooth K."/>
            <person name="Mount S.M."/>
            <person name="Mu X."/>
            <person name="Myers E."/>
            <person name="Negre B."/>
            <person name="Newfeld S."/>
            <person name="Nielsen R."/>
            <person name="Noor M.A."/>
            <person name="O'Grady P."/>
            <person name="Pachter L."/>
            <person name="Papaceit M."/>
            <person name="Parisi M.J."/>
            <person name="Parisi M."/>
            <person name="Parts L."/>
            <person name="Pedersen J.S."/>
            <person name="Pesole G."/>
            <person name="Phillippy A.M."/>
            <person name="Ponting C.P."/>
            <person name="Pop M."/>
            <person name="Porcelli D."/>
            <person name="Powell J.R."/>
            <person name="Prohaska S."/>
            <person name="Pruitt K."/>
            <person name="Puig M."/>
            <person name="Quesneville H."/>
            <person name="Ram K.R."/>
            <person name="Rand D."/>
            <person name="Rasmussen M.D."/>
            <person name="Reed L.K."/>
            <person name="Reenan R."/>
            <person name="Reily A."/>
            <person name="Remington K.A."/>
            <person name="Rieger T.T."/>
            <person name="Ritchie M.G."/>
            <person name="Robin C."/>
            <person name="Rogers Y.H."/>
            <person name="Rohde C."/>
            <person name="Rozas J."/>
            <person name="Rubenfield M.J."/>
            <person name="Ruiz A."/>
            <person name="Russo S."/>
            <person name="Salzberg S.L."/>
            <person name="Sanchez-Gracia A."/>
            <person name="Saranga D.J."/>
            <person name="Sato H."/>
            <person name="Schaeffer S.W."/>
            <person name="Schatz M.C."/>
            <person name="Schlenke T."/>
            <person name="Schwartz R."/>
            <person name="Segarra C."/>
            <person name="Singh R.S."/>
            <person name="Sirot L."/>
            <person name="Sirota M."/>
            <person name="Sisneros N.B."/>
            <person name="Smith C.D."/>
            <person name="Smith T.F."/>
            <person name="Spieth J."/>
            <person name="Stage D.E."/>
            <person name="Stark A."/>
            <person name="Stephan W."/>
            <person name="Strausberg R.L."/>
            <person name="Strempel S."/>
            <person name="Sturgill D."/>
            <person name="Sutton G."/>
            <person name="Sutton G.G."/>
            <person name="Tao W."/>
            <person name="Teichmann S."/>
            <person name="Tobari Y.N."/>
            <person name="Tomimura Y."/>
            <person name="Tsolas J.M."/>
            <person name="Valente V.L."/>
            <person name="Venter E."/>
            <person name="Venter J.C."/>
            <person name="Vicario S."/>
            <person name="Vieira F.G."/>
            <person name="Vilella A.J."/>
            <person name="Villasante A."/>
            <person name="Walenz B."/>
            <person name="Wang J."/>
            <person name="Wasserman M."/>
            <person name="Watts T."/>
            <person name="Wilson D."/>
            <person name="Wilson R.K."/>
            <person name="Wing R.A."/>
            <person name="Wolfner M.F."/>
            <person name="Wong A."/>
            <person name="Wong G.K."/>
            <person name="Wu C.I."/>
            <person name="Wu G."/>
            <person name="Yamamoto D."/>
            <person name="Yang H.P."/>
            <person name="Yang S.P."/>
            <person name="Yorke J.A."/>
            <person name="Yoshida K."/>
            <person name="Zdobnov E."/>
            <person name="Zhang P."/>
            <person name="Zhang Y."/>
            <person name="Zimin A.V."/>
            <person name="Baldwin J."/>
            <person name="Abdouelleil A."/>
            <person name="Abdulkadir J."/>
            <person name="Abebe A."/>
            <person name="Abera B."/>
            <person name="Abreu J."/>
            <person name="Acer S.C."/>
            <person name="Aftuck L."/>
            <person name="Alexander A."/>
            <person name="An P."/>
            <person name="Anderson E."/>
            <person name="Anderson S."/>
            <person name="Arachi H."/>
            <person name="Azer M."/>
            <person name="Bachantsang P."/>
            <person name="Barry A."/>
            <person name="Bayul T."/>
            <person name="Berlin A."/>
            <person name="Bessette D."/>
            <person name="Bloom T."/>
            <person name="Blye J."/>
            <person name="Boguslavskiy L."/>
            <person name="Bonnet C."/>
            <person name="Boukhgalter B."/>
            <person name="Bourzgui I."/>
            <person name="Brown A."/>
            <person name="Cahill P."/>
            <person name="Channer S."/>
            <person name="Cheshatsang Y."/>
            <person name="Chuda L."/>
            <person name="Citroen M."/>
            <person name="Collymore A."/>
            <person name="Cooke P."/>
            <person name="Costello M."/>
            <person name="D'Aco K."/>
            <person name="Daza R."/>
            <person name="De Haan G."/>
            <person name="DeGray S."/>
            <person name="DeMaso C."/>
            <person name="Dhargay N."/>
            <person name="Dooley K."/>
            <person name="Dooley E."/>
            <person name="Doricent M."/>
            <person name="Dorje P."/>
            <person name="Dorjee K."/>
            <person name="Dupes A."/>
            <person name="Elong R."/>
            <person name="Falk J."/>
            <person name="Farina A."/>
            <person name="Faro S."/>
            <person name="Ferguson D."/>
            <person name="Fisher S."/>
            <person name="Foley C.D."/>
            <person name="Franke A."/>
            <person name="Friedrich D."/>
            <person name="Gadbois L."/>
            <person name="Gearin G."/>
            <person name="Gearin C.R."/>
            <person name="Giannoukos G."/>
            <person name="Goode T."/>
            <person name="Graham J."/>
            <person name="Grandbois E."/>
            <person name="Grewal S."/>
            <person name="Gyaltsen K."/>
            <person name="Hafez N."/>
            <person name="Hagos B."/>
            <person name="Hall J."/>
            <person name="Henson C."/>
            <person name="Hollinger A."/>
            <person name="Honan T."/>
            <person name="Huard M.D."/>
            <person name="Hughes L."/>
            <person name="Hurhula B."/>
            <person name="Husby M.E."/>
            <person name="Kamat A."/>
            <person name="Kanga B."/>
            <person name="Kashin S."/>
            <person name="Khazanovich D."/>
            <person name="Kisner P."/>
            <person name="Lance K."/>
            <person name="Lara M."/>
            <person name="Lee W."/>
            <person name="Lennon N."/>
            <person name="Letendre F."/>
            <person name="LeVine R."/>
            <person name="Lipovsky A."/>
            <person name="Liu X."/>
            <person name="Liu J."/>
            <person name="Liu S."/>
            <person name="Lokyitsang T."/>
            <person name="Lokyitsang Y."/>
            <person name="Lubonja R."/>
            <person name="Lui A."/>
            <person name="MacDonald P."/>
            <person name="Magnisalis V."/>
            <person name="Maru K."/>
            <person name="Matthews C."/>
            <person name="McCusker W."/>
            <person name="McDonough S."/>
            <person name="Mehta T."/>
            <person name="Meldrim J."/>
            <person name="Meneus L."/>
            <person name="Mihai O."/>
            <person name="Mihalev A."/>
            <person name="Mihova T."/>
            <person name="Mittelman R."/>
            <person name="Mlenga V."/>
            <person name="Montmayeur A."/>
            <person name="Mulrain L."/>
            <person name="Navidi A."/>
            <person name="Naylor J."/>
            <person name="Negash T."/>
            <person name="Nguyen T."/>
            <person name="Nguyen N."/>
            <person name="Nicol R."/>
            <person name="Norbu C."/>
            <person name="Norbu N."/>
            <person name="Novod N."/>
            <person name="O'Neill B."/>
            <person name="Osman S."/>
            <person name="Markiewicz E."/>
            <person name="Oyono O.L."/>
            <person name="Patti C."/>
            <person name="Phunkhang P."/>
            <person name="Pierre F."/>
            <person name="Priest M."/>
            <person name="Raghuraman S."/>
            <person name="Rege F."/>
            <person name="Reyes R."/>
            <person name="Rise C."/>
            <person name="Rogov P."/>
            <person name="Ross K."/>
            <person name="Ryan E."/>
            <person name="Settipalli S."/>
            <person name="Shea T."/>
            <person name="Sherpa N."/>
            <person name="Shi L."/>
            <person name="Shih D."/>
            <person name="Sparrow T."/>
            <person name="Spaulding J."/>
            <person name="Stalker J."/>
            <person name="Stange-Thomann N."/>
            <person name="Stavropoulos S."/>
            <person name="Stone C."/>
            <person name="Strader C."/>
            <person name="Tesfaye S."/>
            <person name="Thomson T."/>
            <person name="Thoulutsang Y."/>
            <person name="Thoulutsang D."/>
            <person name="Topham K."/>
            <person name="Topping I."/>
            <person name="Tsamla T."/>
            <person name="Vassiliev H."/>
            <person name="Vo A."/>
            <person name="Wangchuk T."/>
            <person name="Wangdi T."/>
            <person name="Weiand M."/>
            <person name="Wilkinson J."/>
            <person name="Wilson A."/>
            <person name="Yadav S."/>
            <person name="Young G."/>
            <person name="Yu Q."/>
            <person name="Zembek L."/>
            <person name="Zhong D."/>
            <person name="Zimmer A."/>
            <person name="Zwirko Z."/>
            <person name="Jaffe D.B."/>
            <person name="Alvarez P."/>
            <person name="Brockman W."/>
            <person name="Butler J."/>
            <person name="Chin C."/>
            <person name="Gnerre S."/>
            <person name="Grabherr M."/>
            <person name="Kleber M."/>
            <person name="Mauceli E."/>
            <person name="MacCallum I."/>
        </authorList>
    </citation>
    <scope>NUCLEOTIDE SEQUENCE [LARGE SCALE GENOMIC DNA]</scope>
    <source>
        <strain evidence="4 5">TSC#14021-0224.01</strain>
    </source>
</reference>
<dbReference type="OMA" id="NVNHGPA"/>
<dbReference type="PROSITE" id="PS51257">
    <property type="entry name" value="PROKAR_LIPOPROTEIN"/>
    <property type="match status" value="1"/>
</dbReference>
<keyword evidence="2" id="KW-0677">Repeat</keyword>
<feature type="signal peptide" evidence="3">
    <location>
        <begin position="1"/>
        <end position="18"/>
    </location>
</feature>
<dbReference type="KEGG" id="der:6544095"/>
<evidence type="ECO:0000256" key="3">
    <source>
        <dbReference type="SAM" id="SignalP"/>
    </source>
</evidence>
<organism evidence="4 5">
    <name type="scientific">Drosophila erecta</name>
    <name type="common">Fruit fly</name>
    <dbReference type="NCBI Taxonomy" id="7220"/>
    <lineage>
        <taxon>Eukaryota</taxon>
        <taxon>Metazoa</taxon>
        <taxon>Ecdysozoa</taxon>
        <taxon>Arthropoda</taxon>
        <taxon>Hexapoda</taxon>
        <taxon>Insecta</taxon>
        <taxon>Pterygota</taxon>
        <taxon>Neoptera</taxon>
        <taxon>Endopterygota</taxon>
        <taxon>Diptera</taxon>
        <taxon>Brachycera</taxon>
        <taxon>Muscomorpha</taxon>
        <taxon>Ephydroidea</taxon>
        <taxon>Drosophilidae</taxon>
        <taxon>Drosophila</taxon>
        <taxon>Sophophora</taxon>
    </lineage>
</organism>
<dbReference type="PANTHER" id="PTHR39068">
    <property type="entry name" value="LARVAL/PUPAL CUTICLE PROTEIN H1C-LIKE PROTEIN-RELATED"/>
    <property type="match status" value="1"/>
</dbReference>
<evidence type="ECO:0000313" key="5">
    <source>
        <dbReference type="Proteomes" id="UP000008711"/>
    </source>
</evidence>
<evidence type="ECO:0008006" key="6">
    <source>
        <dbReference type="Google" id="ProtNLM"/>
    </source>
</evidence>
<dbReference type="InterPro" id="IPR022727">
    <property type="entry name" value="Cuticle_C1"/>
</dbReference>
<proteinExistence type="predicted"/>
<reference evidence="4 5" key="2">
    <citation type="journal article" date="2008" name="Bioinformatics">
        <title>Assembly reconciliation.</title>
        <authorList>
            <person name="Zimin A.V."/>
            <person name="Smith D.R."/>
            <person name="Sutton G."/>
            <person name="Yorke J.A."/>
        </authorList>
    </citation>
    <scope>NUCLEOTIDE SEQUENCE [LARGE SCALE GENOMIC DNA]</scope>
    <source>
        <strain evidence="4 5">TSC#14021-0224.01</strain>
    </source>
</reference>
<keyword evidence="1" id="KW-0193">Cuticle</keyword>
<dbReference type="OrthoDB" id="6630852at2759"/>
<sequence>MAFRYLITLCALVACANAGLLASHVAIANPSVDAVASTQQNVVRSFAGTVSSYSKAVDTPYSSVRKSDTRIQNNVYTPAIKTTTYGAAPLYTQATPIVSKTLVHAPAPVVEKTVYAAAPAPVLAKTVYSAPAQVYAAPAPVVAKTVYSAPAPVLAKTVYSAPAPVYAAPAPVVAKTVYSAPAPVYAAPAPVLAKTVYSAPAPVYAAPAPVVAKTVSYAAPLATTNVNHGPAATTYTHNAPALGVSSYGSSQTVQYSPAESVSHMSFDGFGTHWGF</sequence>
<dbReference type="EMBL" id="CH954178">
    <property type="protein sequence ID" value="EDV50462.1"/>
    <property type="molecule type" value="Genomic_DNA"/>
</dbReference>
<evidence type="ECO:0000313" key="4">
    <source>
        <dbReference type="EMBL" id="EDV50462.1"/>
    </source>
</evidence>
<name>B3NFC0_DROER</name>
<dbReference type="HOGENOM" id="CLU_073178_1_0_1"/>
<protein>
    <recommendedName>
        <fullName evidence="6">Pupal cuticle protein C1B</fullName>
    </recommendedName>
</protein>
<dbReference type="Proteomes" id="UP000008711">
    <property type="component" value="Unassembled WGS sequence"/>
</dbReference>
<accession>B3NFC0</accession>
<evidence type="ECO:0000256" key="2">
    <source>
        <dbReference type="ARBA" id="ARBA00022737"/>
    </source>
</evidence>
<evidence type="ECO:0000256" key="1">
    <source>
        <dbReference type="ARBA" id="ARBA00022460"/>
    </source>
</evidence>
<keyword evidence="3" id="KW-0732">Signal</keyword>
<dbReference type="PANTHER" id="PTHR39068:SF2">
    <property type="entry name" value="MIP24391P"/>
    <property type="match status" value="1"/>
</dbReference>
<dbReference type="eggNOG" id="ENOG502S9Z6">
    <property type="taxonomic scope" value="Eukaryota"/>
</dbReference>